<dbReference type="Proteomes" id="UP000821845">
    <property type="component" value="Chromosome 5"/>
</dbReference>
<organism evidence="1 2">
    <name type="scientific">Hyalomma asiaticum</name>
    <name type="common">Tick</name>
    <dbReference type="NCBI Taxonomy" id="266040"/>
    <lineage>
        <taxon>Eukaryota</taxon>
        <taxon>Metazoa</taxon>
        <taxon>Ecdysozoa</taxon>
        <taxon>Arthropoda</taxon>
        <taxon>Chelicerata</taxon>
        <taxon>Arachnida</taxon>
        <taxon>Acari</taxon>
        <taxon>Parasitiformes</taxon>
        <taxon>Ixodida</taxon>
        <taxon>Ixodoidea</taxon>
        <taxon>Ixodidae</taxon>
        <taxon>Hyalomminae</taxon>
        <taxon>Hyalomma</taxon>
    </lineage>
</organism>
<evidence type="ECO:0000313" key="2">
    <source>
        <dbReference type="Proteomes" id="UP000821845"/>
    </source>
</evidence>
<comment type="caution">
    <text evidence="1">The sequence shown here is derived from an EMBL/GenBank/DDBJ whole genome shotgun (WGS) entry which is preliminary data.</text>
</comment>
<name>A0ACB7S4Z4_HYAAI</name>
<dbReference type="EMBL" id="CM023485">
    <property type="protein sequence ID" value="KAH6929843.1"/>
    <property type="molecule type" value="Genomic_DNA"/>
</dbReference>
<protein>
    <submittedName>
        <fullName evidence="1">Uncharacterized protein</fullName>
    </submittedName>
</protein>
<keyword evidence="2" id="KW-1185">Reference proteome</keyword>
<reference evidence="1" key="1">
    <citation type="submission" date="2020-05" db="EMBL/GenBank/DDBJ databases">
        <title>Large-scale comparative analyses of tick genomes elucidate their genetic diversity and vector capacities.</title>
        <authorList>
            <person name="Jia N."/>
            <person name="Wang J."/>
            <person name="Shi W."/>
            <person name="Du L."/>
            <person name="Sun Y."/>
            <person name="Zhan W."/>
            <person name="Jiang J."/>
            <person name="Wang Q."/>
            <person name="Zhang B."/>
            <person name="Ji P."/>
            <person name="Sakyi L.B."/>
            <person name="Cui X."/>
            <person name="Yuan T."/>
            <person name="Jiang B."/>
            <person name="Yang W."/>
            <person name="Lam T.T.-Y."/>
            <person name="Chang Q."/>
            <person name="Ding S."/>
            <person name="Wang X."/>
            <person name="Zhu J."/>
            <person name="Ruan X."/>
            <person name="Zhao L."/>
            <person name="Wei J."/>
            <person name="Que T."/>
            <person name="Du C."/>
            <person name="Cheng J."/>
            <person name="Dai P."/>
            <person name="Han X."/>
            <person name="Huang E."/>
            <person name="Gao Y."/>
            <person name="Liu J."/>
            <person name="Shao H."/>
            <person name="Ye R."/>
            <person name="Li L."/>
            <person name="Wei W."/>
            <person name="Wang X."/>
            <person name="Wang C."/>
            <person name="Yang T."/>
            <person name="Huo Q."/>
            <person name="Li W."/>
            <person name="Guo W."/>
            <person name="Chen H."/>
            <person name="Zhou L."/>
            <person name="Ni X."/>
            <person name="Tian J."/>
            <person name="Zhou Y."/>
            <person name="Sheng Y."/>
            <person name="Liu T."/>
            <person name="Pan Y."/>
            <person name="Xia L."/>
            <person name="Li J."/>
            <person name="Zhao F."/>
            <person name="Cao W."/>
        </authorList>
    </citation>
    <scope>NUCLEOTIDE SEQUENCE</scope>
    <source>
        <strain evidence="1">Hyas-2018</strain>
    </source>
</reference>
<proteinExistence type="predicted"/>
<gene>
    <name evidence="1" type="ORF">HPB50_005994</name>
</gene>
<sequence length="223" mass="24262">MVLSEEMPRPLLKVRAQMPPTGPPSPDSTPRLTREANNNTPVSHHHNHNEISRTDFKMRPPPAPKNAIHKTTKVRGQVVLGLRDGAKVDRCTTGTCEMRPSEVAGTDAVDSPSTAGRRYDGARTPADGHLQQQCATEDRGFLLQALLAEPEDCRMLPRCGGPSGRCAAHEAKLNAPLAAISWRAREHQMMLEPSFTPCPSSSYSAAFGGEGTSQAQRWCKEGF</sequence>
<evidence type="ECO:0000313" key="1">
    <source>
        <dbReference type="EMBL" id="KAH6929843.1"/>
    </source>
</evidence>
<accession>A0ACB7S4Z4</accession>